<proteinExistence type="predicted"/>
<dbReference type="RefSeq" id="WP_310052093.1">
    <property type="nucleotide sequence ID" value="NZ_JAVDVQ010000004.1"/>
</dbReference>
<dbReference type="NCBIfam" id="TIGR03570">
    <property type="entry name" value="NeuD_NnaD"/>
    <property type="match status" value="1"/>
</dbReference>
<keyword evidence="1" id="KW-0808">Transferase</keyword>
<keyword evidence="2" id="KW-0677">Repeat</keyword>
<keyword evidence="5" id="KW-1185">Reference proteome</keyword>
<dbReference type="InterPro" id="IPR018357">
    <property type="entry name" value="Hexapep_transf_CS"/>
</dbReference>
<feature type="domain" description="PglD N-terminal" evidence="3">
    <location>
        <begin position="4"/>
        <end position="80"/>
    </location>
</feature>
<reference evidence="4 5" key="1">
    <citation type="submission" date="2023-07" db="EMBL/GenBank/DDBJ databases">
        <title>Sorghum-associated microbial communities from plants grown in Nebraska, USA.</title>
        <authorList>
            <person name="Schachtman D."/>
        </authorList>
    </citation>
    <scope>NUCLEOTIDE SEQUENCE [LARGE SCALE GENOMIC DNA]</scope>
    <source>
        <strain evidence="4 5">BE167</strain>
    </source>
</reference>
<dbReference type="PANTHER" id="PTHR43300">
    <property type="entry name" value="ACETYLTRANSFERASE"/>
    <property type="match status" value="1"/>
</dbReference>
<evidence type="ECO:0000256" key="2">
    <source>
        <dbReference type="ARBA" id="ARBA00022737"/>
    </source>
</evidence>
<name>A0ABU1UAA0_9MICC</name>
<dbReference type="Gene3D" id="3.40.50.20">
    <property type="match status" value="1"/>
</dbReference>
<dbReference type="Pfam" id="PF17836">
    <property type="entry name" value="PglD_N"/>
    <property type="match status" value="1"/>
</dbReference>
<dbReference type="InterPro" id="IPR041561">
    <property type="entry name" value="PglD_N"/>
</dbReference>
<dbReference type="SUPFAM" id="SSF51161">
    <property type="entry name" value="Trimeric LpxA-like enzymes"/>
    <property type="match status" value="1"/>
</dbReference>
<accession>A0ABU1UAA0</accession>
<dbReference type="CDD" id="cd03360">
    <property type="entry name" value="LbH_AT_putative"/>
    <property type="match status" value="1"/>
</dbReference>
<gene>
    <name evidence="4" type="ORF">J2X01_001354</name>
</gene>
<evidence type="ECO:0000256" key="1">
    <source>
        <dbReference type="ARBA" id="ARBA00022679"/>
    </source>
</evidence>
<dbReference type="PROSITE" id="PS00101">
    <property type="entry name" value="HEXAPEP_TRANSFERASES"/>
    <property type="match status" value="1"/>
</dbReference>
<comment type="caution">
    <text evidence="4">The sequence shown here is derived from an EMBL/GenBank/DDBJ whole genome shotgun (WGS) entry which is preliminary data.</text>
</comment>
<dbReference type="Proteomes" id="UP001252243">
    <property type="component" value="Unassembled WGS sequence"/>
</dbReference>
<dbReference type="PANTHER" id="PTHR43300:SF7">
    <property type="entry name" value="UDP-N-ACETYLBACILLOSAMINE N-ACETYLTRANSFERASE"/>
    <property type="match status" value="1"/>
</dbReference>
<protein>
    <submittedName>
        <fullName evidence="4">Sugar O-acyltransferase (Sialic acid O-acetyltransferase NeuD family)</fullName>
    </submittedName>
</protein>
<dbReference type="EMBL" id="JAVDVQ010000004">
    <property type="protein sequence ID" value="MDR7082069.1"/>
    <property type="molecule type" value="Genomic_DNA"/>
</dbReference>
<dbReference type="Gene3D" id="2.160.10.10">
    <property type="entry name" value="Hexapeptide repeat proteins"/>
    <property type="match status" value="1"/>
</dbReference>
<evidence type="ECO:0000259" key="3">
    <source>
        <dbReference type="Pfam" id="PF17836"/>
    </source>
</evidence>
<dbReference type="InterPro" id="IPR020019">
    <property type="entry name" value="AcTrfase_PglD-like"/>
</dbReference>
<organism evidence="4 5">
    <name type="scientific">Arthrobacter ginsengisoli</name>
    <dbReference type="NCBI Taxonomy" id="1356565"/>
    <lineage>
        <taxon>Bacteria</taxon>
        <taxon>Bacillati</taxon>
        <taxon>Actinomycetota</taxon>
        <taxon>Actinomycetes</taxon>
        <taxon>Micrococcales</taxon>
        <taxon>Micrococcaceae</taxon>
        <taxon>Arthrobacter</taxon>
    </lineage>
</organism>
<dbReference type="InterPro" id="IPR050179">
    <property type="entry name" value="Trans_hexapeptide_repeat"/>
</dbReference>
<sequence>MTELLLIGASGLALEVLTCVRENGQFDVVGVLDDDESKVGSALDGAPIVGPPSHALRYPEARVVVCIGAGKGREQIVARLAGLGFPSHRFATVVDPSVRVPYSCDIGPGSILLGNVTLTAGITVGSHVVMMPGVTVTHDDVVEDFATLAAGVTLGGGVRIGRAAYLGMNASVRERITVGAGARVGMGAAVLVDVPDGETWAGVPARVLEPAAAAAGGVR</sequence>
<evidence type="ECO:0000313" key="5">
    <source>
        <dbReference type="Proteomes" id="UP001252243"/>
    </source>
</evidence>
<dbReference type="InterPro" id="IPR011004">
    <property type="entry name" value="Trimer_LpxA-like_sf"/>
</dbReference>
<evidence type="ECO:0000313" key="4">
    <source>
        <dbReference type="EMBL" id="MDR7082069.1"/>
    </source>
</evidence>